<dbReference type="InterPro" id="IPR002575">
    <property type="entry name" value="Aminoglycoside_PTrfase"/>
</dbReference>
<accession>A0A5B8VA17</accession>
<proteinExistence type="predicted"/>
<evidence type="ECO:0000259" key="1">
    <source>
        <dbReference type="Pfam" id="PF01636"/>
    </source>
</evidence>
<dbReference type="RefSeq" id="WP_147189989.1">
    <property type="nucleotide sequence ID" value="NZ_CP042435.1"/>
</dbReference>
<dbReference type="PANTHER" id="PTHR21064">
    <property type="entry name" value="AMINOGLYCOSIDE PHOSPHOTRANSFERASE DOMAIN-CONTAINING PROTEIN-RELATED"/>
    <property type="match status" value="1"/>
</dbReference>
<organism evidence="2 3">
    <name type="scientific">Panacibacter ginsenosidivorans</name>
    <dbReference type="NCBI Taxonomy" id="1813871"/>
    <lineage>
        <taxon>Bacteria</taxon>
        <taxon>Pseudomonadati</taxon>
        <taxon>Bacteroidota</taxon>
        <taxon>Chitinophagia</taxon>
        <taxon>Chitinophagales</taxon>
        <taxon>Chitinophagaceae</taxon>
        <taxon>Panacibacter</taxon>
    </lineage>
</organism>
<dbReference type="AlphaFoldDB" id="A0A5B8VA17"/>
<dbReference type="Pfam" id="PF01636">
    <property type="entry name" value="APH"/>
    <property type="match status" value="1"/>
</dbReference>
<dbReference type="EMBL" id="CP042435">
    <property type="protein sequence ID" value="QEC68182.1"/>
    <property type="molecule type" value="Genomic_DNA"/>
</dbReference>
<reference evidence="2 3" key="1">
    <citation type="journal article" date="2016" name="Int. J. Syst. Evol. Microbiol.">
        <title>Panacibacter ginsenosidivorans gen. nov., sp. nov., with ginsenoside converting activity isolated from soil of a ginseng field.</title>
        <authorList>
            <person name="Siddiqi M.Z."/>
            <person name="Muhammad Shafi S."/>
            <person name="Choi K.D."/>
            <person name="Im W.T."/>
        </authorList>
    </citation>
    <scope>NUCLEOTIDE SEQUENCE [LARGE SCALE GENOMIC DNA]</scope>
    <source>
        <strain evidence="2 3">Gsoil1550</strain>
    </source>
</reference>
<dbReference type="Proteomes" id="UP000321533">
    <property type="component" value="Chromosome"/>
</dbReference>
<keyword evidence="2" id="KW-0808">Transferase</keyword>
<sequence>MTSDILKEFNIKGEDVETEDFGSGLINHTWLIKHAGKKYILQKINKHVFTEPHGIDNNIRSLAEYLTIHYPDYLFTKPIYTTNQKGLVEPDDHSSYRLFTFVEGSHSYTIVERKELAYEAAKQFGKFTKLLSGFDTSKLKITLPDFHNLSLRYQQFEQSVSKATKERLANAASFIETLISYRHIVDEYENILVNPCFKKRVTHHDTKISNVLFNSNNKGLCVIDLDTVMPGYFISDVGDMMRTYLSPAGEEETDFSKIDIREDYFEAIVNGYLSEMQQELTETEKDHFIYAGKFMIYMQALRFMADYLNNDIYYGAKYETHNLNRAINQITLLNKLSEKESKLKEIIAKALLVNDV</sequence>
<evidence type="ECO:0000313" key="3">
    <source>
        <dbReference type="Proteomes" id="UP000321533"/>
    </source>
</evidence>
<protein>
    <submittedName>
        <fullName evidence="2">Aminoglycoside phosphotransferase family protein</fullName>
    </submittedName>
</protein>
<feature type="domain" description="Aminoglycoside phosphotransferase" evidence="1">
    <location>
        <begin position="19"/>
        <end position="249"/>
    </location>
</feature>
<dbReference type="PANTHER" id="PTHR21064:SF5">
    <property type="entry name" value="SLR1880 PROTEIN"/>
    <property type="match status" value="1"/>
</dbReference>
<dbReference type="OrthoDB" id="526037at2"/>
<dbReference type="Gene3D" id="3.90.1200.10">
    <property type="match status" value="1"/>
</dbReference>
<evidence type="ECO:0000313" key="2">
    <source>
        <dbReference type="EMBL" id="QEC68182.1"/>
    </source>
</evidence>
<name>A0A5B8VA17_9BACT</name>
<dbReference type="GO" id="GO:0016740">
    <property type="term" value="F:transferase activity"/>
    <property type="evidence" value="ECO:0007669"/>
    <property type="project" value="UniProtKB-KW"/>
</dbReference>
<dbReference type="InterPro" id="IPR050249">
    <property type="entry name" value="Pseudomonas-type_ThrB"/>
</dbReference>
<dbReference type="KEGG" id="pgin:FRZ67_13050"/>
<keyword evidence="3" id="KW-1185">Reference proteome</keyword>
<dbReference type="SUPFAM" id="SSF56112">
    <property type="entry name" value="Protein kinase-like (PK-like)"/>
    <property type="match status" value="1"/>
</dbReference>
<dbReference type="InterPro" id="IPR011009">
    <property type="entry name" value="Kinase-like_dom_sf"/>
</dbReference>
<gene>
    <name evidence="2" type="ORF">FRZ67_13050</name>
</gene>